<accession>A0A9Q0HRC7</accession>
<comment type="catalytic activity">
    <reaction evidence="7 8">
        <text>N-terminal L-glutaminyl-[protein] + H2O = N-terminal L-glutamyl-[protein] + NH4(+)</text>
        <dbReference type="Rhea" id="RHEA:50680"/>
        <dbReference type="Rhea" id="RHEA-COMP:12668"/>
        <dbReference type="Rhea" id="RHEA-COMP:12777"/>
        <dbReference type="ChEBI" id="CHEBI:15377"/>
        <dbReference type="ChEBI" id="CHEBI:28938"/>
        <dbReference type="ChEBI" id="CHEBI:64721"/>
        <dbReference type="ChEBI" id="CHEBI:64722"/>
        <dbReference type="EC" id="3.5.1.122"/>
    </reaction>
</comment>
<evidence type="ECO:0000256" key="7">
    <source>
        <dbReference type="ARBA" id="ARBA00048768"/>
    </source>
</evidence>
<protein>
    <recommendedName>
        <fullName evidence="4 8">Protein N-terminal glutamine amidohydrolase</fullName>
        <ecNumber evidence="3 8">3.5.1.122</ecNumber>
    </recommendedName>
    <alternativeName>
        <fullName evidence="6 8">Protein NH2-terminal glutamine deamidase</fullName>
    </alternativeName>
</protein>
<dbReference type="AlphaFoldDB" id="A0A9Q0HRC7"/>
<organism evidence="11 12">
    <name type="scientific">Rhynchospora breviuscula</name>
    <dbReference type="NCBI Taxonomy" id="2022672"/>
    <lineage>
        <taxon>Eukaryota</taxon>
        <taxon>Viridiplantae</taxon>
        <taxon>Streptophyta</taxon>
        <taxon>Embryophyta</taxon>
        <taxon>Tracheophyta</taxon>
        <taxon>Spermatophyta</taxon>
        <taxon>Magnoliopsida</taxon>
        <taxon>Liliopsida</taxon>
        <taxon>Poales</taxon>
        <taxon>Cyperaceae</taxon>
        <taxon>Cyperoideae</taxon>
        <taxon>Rhynchosporeae</taxon>
        <taxon>Rhynchospora</taxon>
    </lineage>
</organism>
<dbReference type="Pfam" id="PF09764">
    <property type="entry name" value="Nt_Gln_amidase"/>
    <property type="match status" value="1"/>
</dbReference>
<evidence type="ECO:0000256" key="1">
    <source>
        <dbReference type="ARBA" id="ARBA00008985"/>
    </source>
</evidence>
<dbReference type="GO" id="GO:0008418">
    <property type="term" value="F:protein-N-terminal asparagine amidohydrolase activity"/>
    <property type="evidence" value="ECO:0007669"/>
    <property type="project" value="UniProtKB-UniRule"/>
</dbReference>
<dbReference type="PANTHER" id="PTHR13035">
    <property type="entry name" value="PROTEIN N-TERMINAL GLUTAMINE AMIDOHYDROLASE"/>
    <property type="match status" value="1"/>
</dbReference>
<name>A0A9Q0HRC7_9POAL</name>
<evidence type="ECO:0000256" key="3">
    <source>
        <dbReference type="ARBA" id="ARBA00012718"/>
    </source>
</evidence>
<proteinExistence type="inferred from homology"/>
<dbReference type="Gene3D" id="3.10.620.10">
    <property type="entry name" value="Protein N-terminal glutamine amidohydrolase, alpha beta roll"/>
    <property type="match status" value="1"/>
</dbReference>
<evidence type="ECO:0000256" key="9">
    <source>
        <dbReference type="SAM" id="MobiDB-lite"/>
    </source>
</evidence>
<evidence type="ECO:0000256" key="8">
    <source>
        <dbReference type="RuleBase" id="RU367082"/>
    </source>
</evidence>
<comment type="caution">
    <text evidence="11">The sequence shown here is derived from an EMBL/GenBank/DDBJ whole genome shotgun (WGS) entry which is preliminary data.</text>
</comment>
<evidence type="ECO:0000313" key="11">
    <source>
        <dbReference type="EMBL" id="KAJ1695681.1"/>
    </source>
</evidence>
<dbReference type="InterPro" id="IPR039733">
    <property type="entry name" value="NTAQ1"/>
</dbReference>
<evidence type="ECO:0000256" key="4">
    <source>
        <dbReference type="ARBA" id="ARBA00021247"/>
    </source>
</evidence>
<dbReference type="GO" id="GO:0005829">
    <property type="term" value="C:cytosol"/>
    <property type="evidence" value="ECO:0007669"/>
    <property type="project" value="TreeGrafter"/>
</dbReference>
<evidence type="ECO:0000256" key="6">
    <source>
        <dbReference type="ARBA" id="ARBA00029677"/>
    </source>
</evidence>
<dbReference type="OrthoDB" id="191192at2759"/>
<gene>
    <name evidence="11" type="ORF">LUZ63_012379</name>
</gene>
<comment type="similarity">
    <text evidence="1 8">Belongs to the NTAQ1 family.</text>
</comment>
<feature type="domain" description="Protein N-terminal glutamine amidohydrolase alpha beta roll" evidence="10">
    <location>
        <begin position="42"/>
        <end position="242"/>
    </location>
</feature>
<keyword evidence="5 8" id="KW-0378">Hydrolase</keyword>
<comment type="subunit">
    <text evidence="2 8">Monomer.</text>
</comment>
<reference evidence="11" key="1">
    <citation type="journal article" date="2022" name="Cell">
        <title>Repeat-based holocentromeres influence genome architecture and karyotype evolution.</title>
        <authorList>
            <person name="Hofstatter P.G."/>
            <person name="Thangavel G."/>
            <person name="Lux T."/>
            <person name="Neumann P."/>
            <person name="Vondrak T."/>
            <person name="Novak P."/>
            <person name="Zhang M."/>
            <person name="Costa L."/>
            <person name="Castellani M."/>
            <person name="Scott A."/>
            <person name="Toegelov H."/>
            <person name="Fuchs J."/>
            <person name="Mata-Sucre Y."/>
            <person name="Dias Y."/>
            <person name="Vanzela A.L.L."/>
            <person name="Huettel B."/>
            <person name="Almeida C.C.S."/>
            <person name="Simkova H."/>
            <person name="Souza G."/>
            <person name="Pedrosa-Harand A."/>
            <person name="Macas J."/>
            <person name="Mayer K.F.X."/>
            <person name="Houben A."/>
            <person name="Marques A."/>
        </authorList>
    </citation>
    <scope>NUCLEOTIDE SEQUENCE</scope>
    <source>
        <strain evidence="11">RhyBre1mFocal</strain>
    </source>
</reference>
<evidence type="ECO:0000259" key="10">
    <source>
        <dbReference type="Pfam" id="PF09764"/>
    </source>
</evidence>
<dbReference type="GO" id="GO:0070773">
    <property type="term" value="F:protein-N-terminal glutamine amidohydrolase activity"/>
    <property type="evidence" value="ECO:0007669"/>
    <property type="project" value="UniProtKB-UniRule"/>
</dbReference>
<dbReference type="InterPro" id="IPR023128">
    <property type="entry name" value="Prot_N_Gln_amidohydro_ab_roll"/>
</dbReference>
<dbReference type="EC" id="3.5.1.122" evidence="3 8"/>
<dbReference type="GO" id="GO:0005634">
    <property type="term" value="C:nucleus"/>
    <property type="evidence" value="ECO:0007669"/>
    <property type="project" value="TreeGrafter"/>
</dbReference>
<sequence length="247" mass="27938">MSRASMANETEVEIDRVGDLRTPTPTPSYSPVSPVDAATFTHTPYYCEENVYLLCKKLASVGVADPTGLDLFVVFISNEGNKIPLWHQKASQMEEGLVVWDYHVICIQVKSKGNKSSTVDLVWDLDSTLPFPLPLDQYIHKAIRPLSFENSLYRRLFRVVHAPVFFRYFASDRSHMKDASGNWMALPPTYDPIIAEDGTTHNLSEYMKMHSPLDGHLKDMVDSAYANKYGVVVSEAVLEEFFCQIHV</sequence>
<evidence type="ECO:0000256" key="5">
    <source>
        <dbReference type="ARBA" id="ARBA00022801"/>
    </source>
</evidence>
<evidence type="ECO:0000313" key="12">
    <source>
        <dbReference type="Proteomes" id="UP001151287"/>
    </source>
</evidence>
<dbReference type="EMBL" id="JAMQYH010000003">
    <property type="protein sequence ID" value="KAJ1695681.1"/>
    <property type="molecule type" value="Genomic_DNA"/>
</dbReference>
<keyword evidence="12" id="KW-1185">Reference proteome</keyword>
<evidence type="ECO:0000256" key="2">
    <source>
        <dbReference type="ARBA" id="ARBA00011245"/>
    </source>
</evidence>
<dbReference type="InterPro" id="IPR037132">
    <property type="entry name" value="N_Gln_amidohydro_ab_roll_sf"/>
</dbReference>
<feature type="region of interest" description="Disordered" evidence="9">
    <location>
        <begin position="1"/>
        <end position="31"/>
    </location>
</feature>
<dbReference type="PANTHER" id="PTHR13035:SF0">
    <property type="entry name" value="PROTEIN N-TERMINAL GLUTAMINE AMIDOHYDROLASE"/>
    <property type="match status" value="1"/>
</dbReference>
<comment type="function">
    <text evidence="8">Mediates the side-chain deamidation of N-terminal glutamine residues to glutamate, an important step in N-end rule pathway of protein degradation. Conversion of the resulting N-terminal glutamine to glutamate renders the protein susceptible to arginylation, polyubiquitination and degradation as specified by the N-end rule. Does not act on substrates with internal or C-terminal glutamine and does not act on non-glutamine residues in any position.</text>
</comment>
<dbReference type="Proteomes" id="UP001151287">
    <property type="component" value="Unassembled WGS sequence"/>
</dbReference>